<dbReference type="NCBIfam" id="TIGR02322">
    <property type="entry name" value="phosphon_PhnN"/>
    <property type="match status" value="1"/>
</dbReference>
<evidence type="ECO:0000256" key="3">
    <source>
        <dbReference type="ARBA" id="ARBA00022679"/>
    </source>
</evidence>
<dbReference type="SMART" id="SM00072">
    <property type="entry name" value="GuKc"/>
    <property type="match status" value="1"/>
</dbReference>
<dbReference type="Gene3D" id="3.40.50.300">
    <property type="entry name" value="P-loop containing nucleotide triphosphate hydrolases"/>
    <property type="match status" value="1"/>
</dbReference>
<evidence type="ECO:0000256" key="5">
    <source>
        <dbReference type="ARBA" id="ARBA00022840"/>
    </source>
</evidence>
<name>A0ABW8USY2_9RHOB</name>
<dbReference type="RefSeq" id="WP_407591757.1">
    <property type="nucleotide sequence ID" value="NZ_JBHDIY010000002.1"/>
</dbReference>
<dbReference type="EMBL" id="JBHDIY010000002">
    <property type="protein sequence ID" value="MFL4469859.1"/>
    <property type="molecule type" value="Genomic_DNA"/>
</dbReference>
<accession>A0ABW8USY2</accession>
<evidence type="ECO:0000256" key="1">
    <source>
        <dbReference type="ARBA" id="ARBA00000373"/>
    </source>
</evidence>
<proteinExistence type="inferred from homology"/>
<protein>
    <recommendedName>
        <fullName evidence="6">Ribose 1,5-bisphosphate phosphokinase PhnN</fullName>
        <ecNumber evidence="6">2.7.4.23</ecNumber>
    </recommendedName>
    <alternativeName>
        <fullName evidence="6">Ribose 1,5-bisphosphokinase</fullName>
    </alternativeName>
</protein>
<keyword evidence="9" id="KW-1185">Reference proteome</keyword>
<reference evidence="8 9" key="1">
    <citation type="submission" date="2024-08" db="EMBL/GenBank/DDBJ databases">
        <title>Tateyamaria sp. nov., isolated from marine algae.</title>
        <authorList>
            <person name="Choi B.J."/>
            <person name="Kim J.M."/>
            <person name="Lee J.K."/>
            <person name="Choi D.G."/>
            <person name="Bayburt H."/>
            <person name="Baek J.H."/>
            <person name="Han D.M."/>
            <person name="Jeon C.O."/>
        </authorList>
    </citation>
    <scope>NUCLEOTIDE SEQUENCE [LARGE SCALE GENOMIC DNA]</scope>
    <source>
        <strain evidence="8 9">KMU-156</strain>
    </source>
</reference>
<evidence type="ECO:0000256" key="2">
    <source>
        <dbReference type="ARBA" id="ARBA00005069"/>
    </source>
</evidence>
<dbReference type="Proteomes" id="UP001627408">
    <property type="component" value="Unassembled WGS sequence"/>
</dbReference>
<evidence type="ECO:0000256" key="4">
    <source>
        <dbReference type="ARBA" id="ARBA00022741"/>
    </source>
</evidence>
<comment type="catalytic activity">
    <reaction evidence="1 6">
        <text>alpha-D-ribose 1,5-bisphosphate + ATP = 5-phospho-alpha-D-ribose 1-diphosphate + ADP</text>
        <dbReference type="Rhea" id="RHEA:20109"/>
        <dbReference type="ChEBI" id="CHEBI:30616"/>
        <dbReference type="ChEBI" id="CHEBI:58017"/>
        <dbReference type="ChEBI" id="CHEBI:68688"/>
        <dbReference type="ChEBI" id="CHEBI:456216"/>
        <dbReference type="EC" id="2.7.4.23"/>
    </reaction>
</comment>
<evidence type="ECO:0000256" key="6">
    <source>
        <dbReference type="HAMAP-Rule" id="MF_00836"/>
    </source>
</evidence>
<dbReference type="PROSITE" id="PS50052">
    <property type="entry name" value="GUANYLATE_KINASE_2"/>
    <property type="match status" value="1"/>
</dbReference>
<evidence type="ECO:0000259" key="7">
    <source>
        <dbReference type="PROSITE" id="PS50052"/>
    </source>
</evidence>
<comment type="similarity">
    <text evidence="6">Belongs to the ribose 1,5-bisphosphokinase family.</text>
</comment>
<sequence length="200" mass="21543">MTGRVIAVVGPSGVGKDSVMEGLHAALPNAHLVRRVITRDKDAGGEDFDAVSEAEFEELVRNGAFAIHWHAHGLSYGIPTMVKYQLGQGKDCLINFSRNMLRPAESIFPNLIVLNVTAAPETIAKRLVARNRETEAEIAKRLAQADKALPTGLDVRHLPNDGPLAETVARGIALLRPDRVPRRADVAATGQSPTKSETVS</sequence>
<feature type="binding site" evidence="6">
    <location>
        <begin position="10"/>
        <end position="17"/>
    </location>
    <ligand>
        <name>ATP</name>
        <dbReference type="ChEBI" id="CHEBI:30616"/>
    </ligand>
</feature>
<evidence type="ECO:0000313" key="9">
    <source>
        <dbReference type="Proteomes" id="UP001627408"/>
    </source>
</evidence>
<keyword evidence="4 6" id="KW-0547">Nucleotide-binding</keyword>
<organism evidence="8 9">
    <name type="scientific">Tateyamaria armeniaca</name>
    <dbReference type="NCBI Taxonomy" id="2518930"/>
    <lineage>
        <taxon>Bacteria</taxon>
        <taxon>Pseudomonadati</taxon>
        <taxon>Pseudomonadota</taxon>
        <taxon>Alphaproteobacteria</taxon>
        <taxon>Rhodobacterales</taxon>
        <taxon>Roseobacteraceae</taxon>
        <taxon>Tateyamaria</taxon>
    </lineage>
</organism>
<comment type="function">
    <text evidence="6">Catalyzes the phosphorylation of ribose 1,5-bisphosphate to 5-phospho-D-ribosyl alpha-1-diphosphate (PRPP).</text>
</comment>
<dbReference type="PANTHER" id="PTHR23117">
    <property type="entry name" value="GUANYLATE KINASE-RELATED"/>
    <property type="match status" value="1"/>
</dbReference>
<keyword evidence="5 6" id="KW-0067">ATP-binding</keyword>
<dbReference type="InterPro" id="IPR008144">
    <property type="entry name" value="Guanylate_kin-like_dom"/>
</dbReference>
<comment type="caution">
    <text evidence="8">The sequence shown here is derived from an EMBL/GenBank/DDBJ whole genome shotgun (WGS) entry which is preliminary data.</text>
</comment>
<evidence type="ECO:0000313" key="8">
    <source>
        <dbReference type="EMBL" id="MFL4469859.1"/>
    </source>
</evidence>
<keyword evidence="3 6" id="KW-0808">Transferase</keyword>
<dbReference type="EC" id="2.7.4.23" evidence="6"/>
<comment type="pathway">
    <text evidence="2 6">Metabolic intermediate biosynthesis; 5-phospho-alpha-D-ribose 1-diphosphate biosynthesis; 5-phospho-alpha-D-ribose 1-diphosphate from D-ribose 5-phosphate (route II): step 3/3.</text>
</comment>
<dbReference type="Pfam" id="PF00625">
    <property type="entry name" value="Guanylate_kin"/>
    <property type="match status" value="1"/>
</dbReference>
<gene>
    <name evidence="6 8" type="primary">phnN</name>
    <name evidence="8" type="ORF">ACERZ8_08280</name>
</gene>
<dbReference type="HAMAP" id="MF_00836">
    <property type="entry name" value="PhnN"/>
    <property type="match status" value="1"/>
</dbReference>
<dbReference type="SUPFAM" id="SSF52540">
    <property type="entry name" value="P-loop containing nucleoside triphosphate hydrolases"/>
    <property type="match status" value="1"/>
</dbReference>
<dbReference type="PANTHER" id="PTHR23117:SF8">
    <property type="entry name" value="RIBOSE 1,5-BISPHOSPHATE PHOSPHOKINASE PHNN"/>
    <property type="match status" value="1"/>
</dbReference>
<dbReference type="InterPro" id="IPR027417">
    <property type="entry name" value="P-loop_NTPase"/>
</dbReference>
<feature type="domain" description="Guanylate kinase-like" evidence="7">
    <location>
        <begin position="3"/>
        <end position="176"/>
    </location>
</feature>
<dbReference type="InterPro" id="IPR008145">
    <property type="entry name" value="GK/Ca_channel_bsu"/>
</dbReference>
<dbReference type="InterPro" id="IPR012699">
    <property type="entry name" value="PhnN"/>
</dbReference>